<proteinExistence type="predicted"/>
<dbReference type="Proteomes" id="UP001378592">
    <property type="component" value="Unassembled WGS sequence"/>
</dbReference>
<evidence type="ECO:0000313" key="2">
    <source>
        <dbReference type="Proteomes" id="UP001378592"/>
    </source>
</evidence>
<name>A0AAN9Z9R5_9ORTH</name>
<keyword evidence="2" id="KW-1185">Reference proteome</keyword>
<dbReference type="PANTHER" id="PTHR31649">
    <property type="entry name" value="AGAP009604-PA"/>
    <property type="match status" value="1"/>
</dbReference>
<accession>A0AAN9Z9R5</accession>
<comment type="caution">
    <text evidence="1">The sequence shown here is derived from an EMBL/GenBank/DDBJ whole genome shotgun (WGS) entry which is preliminary data.</text>
</comment>
<dbReference type="SMART" id="SM00696">
    <property type="entry name" value="DM9"/>
    <property type="match status" value="2"/>
</dbReference>
<dbReference type="Pfam" id="PF11901">
    <property type="entry name" value="DM9"/>
    <property type="match status" value="1"/>
</dbReference>
<dbReference type="InterPro" id="IPR006616">
    <property type="entry name" value="DM9_repeat"/>
</dbReference>
<evidence type="ECO:0000313" key="1">
    <source>
        <dbReference type="EMBL" id="KAK7868152.1"/>
    </source>
</evidence>
<sequence length="218" mass="24000">MWRARPSPARTRDAGHWLCQSTFNRAFLTGAMQYPPLEFYVQEREGSEEAGARWHEATAALGAPRRVGAAGPPLPWWARAHDAPPAKPVFAGTDLNGGPLYVGRAWHEGQLLPAKVAPAYDVAFVAWNGREHSKYDDQYEVLHLRRGRAEWVEASDGVVPAHAFPVGISSGGRLAFSARAAVEGIVTPGWIAEGNSRCHVSYGDKEWLFKKYEVLAIL</sequence>
<gene>
    <name evidence="1" type="ORF">R5R35_003028</name>
</gene>
<organism evidence="1 2">
    <name type="scientific">Gryllus longicercus</name>
    <dbReference type="NCBI Taxonomy" id="2509291"/>
    <lineage>
        <taxon>Eukaryota</taxon>
        <taxon>Metazoa</taxon>
        <taxon>Ecdysozoa</taxon>
        <taxon>Arthropoda</taxon>
        <taxon>Hexapoda</taxon>
        <taxon>Insecta</taxon>
        <taxon>Pterygota</taxon>
        <taxon>Neoptera</taxon>
        <taxon>Polyneoptera</taxon>
        <taxon>Orthoptera</taxon>
        <taxon>Ensifera</taxon>
        <taxon>Gryllidea</taxon>
        <taxon>Grylloidea</taxon>
        <taxon>Gryllidae</taxon>
        <taxon>Gryllinae</taxon>
        <taxon>Gryllus</taxon>
    </lineage>
</organism>
<dbReference type="PANTHER" id="PTHR31649:SF1">
    <property type="entry name" value="FARNESOIC ACID O-METHYL TRANSFERASE DOMAIN-CONTAINING PROTEIN"/>
    <property type="match status" value="1"/>
</dbReference>
<protein>
    <submittedName>
        <fullName evidence="1">Uncharacterized protein</fullName>
    </submittedName>
</protein>
<dbReference type="AlphaFoldDB" id="A0AAN9Z9R5"/>
<dbReference type="EMBL" id="JAZDUA010000099">
    <property type="protein sequence ID" value="KAK7868152.1"/>
    <property type="molecule type" value="Genomic_DNA"/>
</dbReference>
<reference evidence="1 2" key="1">
    <citation type="submission" date="2024-03" db="EMBL/GenBank/DDBJ databases">
        <title>The genome assembly and annotation of the cricket Gryllus longicercus Weissman &amp; Gray.</title>
        <authorList>
            <person name="Szrajer S."/>
            <person name="Gray D."/>
            <person name="Ylla G."/>
        </authorList>
    </citation>
    <scope>NUCLEOTIDE SEQUENCE [LARGE SCALE GENOMIC DNA]</scope>
    <source>
        <strain evidence="1">DAG 2021-001</strain>
        <tissue evidence="1">Whole body minus gut</tissue>
    </source>
</reference>